<dbReference type="HOGENOM" id="CLU_099691_2_0_1"/>
<keyword evidence="1" id="KW-0732">Signal</keyword>
<dbReference type="EMBL" id="KN833789">
    <property type="protein sequence ID" value="KIK19180.1"/>
    <property type="molecule type" value="Genomic_DNA"/>
</dbReference>
<reference evidence="2 3" key="1">
    <citation type="submission" date="2014-04" db="EMBL/GenBank/DDBJ databases">
        <authorList>
            <consortium name="DOE Joint Genome Institute"/>
            <person name="Kuo A."/>
            <person name="Kohler A."/>
            <person name="Costa M.D."/>
            <person name="Nagy L.G."/>
            <person name="Floudas D."/>
            <person name="Copeland A."/>
            <person name="Barry K.W."/>
            <person name="Cichocki N."/>
            <person name="Veneault-Fourrey C."/>
            <person name="LaButti K."/>
            <person name="Lindquist E.A."/>
            <person name="Lipzen A."/>
            <person name="Lundell T."/>
            <person name="Morin E."/>
            <person name="Murat C."/>
            <person name="Sun H."/>
            <person name="Tunlid A."/>
            <person name="Henrissat B."/>
            <person name="Grigoriev I.V."/>
            <person name="Hibbett D.S."/>
            <person name="Martin F."/>
            <person name="Nordberg H.P."/>
            <person name="Cantor M.N."/>
            <person name="Hua S.X."/>
        </authorList>
    </citation>
    <scope>NUCLEOTIDE SEQUENCE [LARGE SCALE GENOMIC DNA]</scope>
    <source>
        <strain evidence="2 3">441</strain>
    </source>
</reference>
<proteinExistence type="predicted"/>
<name>A0A0C9Y391_9AGAM</name>
<dbReference type="AlphaFoldDB" id="A0A0C9Y391"/>
<dbReference type="OrthoDB" id="2662702at2759"/>
<gene>
    <name evidence="2" type="ORF">PISMIDRAFT_108154</name>
</gene>
<evidence type="ECO:0000256" key="1">
    <source>
        <dbReference type="SAM" id="SignalP"/>
    </source>
</evidence>
<dbReference type="Proteomes" id="UP000054018">
    <property type="component" value="Unassembled WGS sequence"/>
</dbReference>
<accession>A0A0C9Y391</accession>
<feature type="chain" id="PRO_5002223108" evidence="1">
    <location>
        <begin position="25"/>
        <end position="103"/>
    </location>
</feature>
<feature type="signal peptide" evidence="1">
    <location>
        <begin position="1"/>
        <end position="24"/>
    </location>
</feature>
<organism evidence="2 3">
    <name type="scientific">Pisolithus microcarpus 441</name>
    <dbReference type="NCBI Taxonomy" id="765257"/>
    <lineage>
        <taxon>Eukaryota</taxon>
        <taxon>Fungi</taxon>
        <taxon>Dikarya</taxon>
        <taxon>Basidiomycota</taxon>
        <taxon>Agaricomycotina</taxon>
        <taxon>Agaricomycetes</taxon>
        <taxon>Agaricomycetidae</taxon>
        <taxon>Boletales</taxon>
        <taxon>Sclerodermatineae</taxon>
        <taxon>Pisolithaceae</taxon>
        <taxon>Pisolithus</taxon>
    </lineage>
</organism>
<feature type="non-terminal residue" evidence="2">
    <location>
        <position position="1"/>
    </location>
</feature>
<evidence type="ECO:0000313" key="3">
    <source>
        <dbReference type="Proteomes" id="UP000054018"/>
    </source>
</evidence>
<evidence type="ECO:0000313" key="2">
    <source>
        <dbReference type="EMBL" id="KIK19180.1"/>
    </source>
</evidence>
<protein>
    <submittedName>
        <fullName evidence="2">Unplaced genomic scaffold scaffold_105, whole genome shotgun sequence</fullName>
    </submittedName>
</protein>
<keyword evidence="3" id="KW-1185">Reference proteome</keyword>
<reference evidence="3" key="2">
    <citation type="submission" date="2015-01" db="EMBL/GenBank/DDBJ databases">
        <title>Evolutionary Origins and Diversification of the Mycorrhizal Mutualists.</title>
        <authorList>
            <consortium name="DOE Joint Genome Institute"/>
            <consortium name="Mycorrhizal Genomics Consortium"/>
            <person name="Kohler A."/>
            <person name="Kuo A."/>
            <person name="Nagy L.G."/>
            <person name="Floudas D."/>
            <person name="Copeland A."/>
            <person name="Barry K.W."/>
            <person name="Cichocki N."/>
            <person name="Veneault-Fourrey C."/>
            <person name="LaButti K."/>
            <person name="Lindquist E.A."/>
            <person name="Lipzen A."/>
            <person name="Lundell T."/>
            <person name="Morin E."/>
            <person name="Murat C."/>
            <person name="Riley R."/>
            <person name="Ohm R."/>
            <person name="Sun H."/>
            <person name="Tunlid A."/>
            <person name="Henrissat B."/>
            <person name="Grigoriev I.V."/>
            <person name="Hibbett D.S."/>
            <person name="Martin F."/>
        </authorList>
    </citation>
    <scope>NUCLEOTIDE SEQUENCE [LARGE SCALE GENOMIC DNA]</scope>
    <source>
        <strain evidence="3">441</strain>
    </source>
</reference>
<sequence>QIHKLAYKIINLLTILLPTWDVTCKDVSLSVRWIPHDVSTHWNSSFDMLDVAISCHRPVDTITDKQQLGLGECALEEHEWKVLGQLCTVLKVGGFAMLLLHGV</sequence>